<evidence type="ECO:0000256" key="4">
    <source>
        <dbReference type="ARBA" id="ARBA00022692"/>
    </source>
</evidence>
<dbReference type="Gene3D" id="2.60.40.1120">
    <property type="entry name" value="Carboxypeptidase-like, regulatory domain"/>
    <property type="match status" value="1"/>
</dbReference>
<keyword evidence="8" id="KW-0732">Signal</keyword>
<gene>
    <name evidence="10" type="ORF">SAMN04488122_2595</name>
</gene>
<dbReference type="Proteomes" id="UP000199310">
    <property type="component" value="Unassembled WGS sequence"/>
</dbReference>
<evidence type="ECO:0000313" key="10">
    <source>
        <dbReference type="EMBL" id="SEW38257.1"/>
    </source>
</evidence>
<keyword evidence="3 7" id="KW-1134">Transmembrane beta strand</keyword>
<keyword evidence="6 7" id="KW-0998">Cell outer membrane</keyword>
<feature type="signal peptide" evidence="8">
    <location>
        <begin position="1"/>
        <end position="20"/>
    </location>
</feature>
<dbReference type="InterPro" id="IPR036942">
    <property type="entry name" value="Beta-barrel_TonB_sf"/>
</dbReference>
<dbReference type="STRING" id="29529.SAMN04488122_2595"/>
<dbReference type="PROSITE" id="PS52016">
    <property type="entry name" value="TONB_DEPENDENT_REC_3"/>
    <property type="match status" value="1"/>
</dbReference>
<comment type="similarity">
    <text evidence="7">Belongs to the TonB-dependent receptor family.</text>
</comment>
<dbReference type="GO" id="GO:0009279">
    <property type="term" value="C:cell outer membrane"/>
    <property type="evidence" value="ECO:0007669"/>
    <property type="project" value="UniProtKB-SubCell"/>
</dbReference>
<evidence type="ECO:0000256" key="6">
    <source>
        <dbReference type="ARBA" id="ARBA00023237"/>
    </source>
</evidence>
<dbReference type="Gene3D" id="2.170.130.10">
    <property type="entry name" value="TonB-dependent receptor, plug domain"/>
    <property type="match status" value="1"/>
</dbReference>
<evidence type="ECO:0000256" key="8">
    <source>
        <dbReference type="SAM" id="SignalP"/>
    </source>
</evidence>
<evidence type="ECO:0000313" key="11">
    <source>
        <dbReference type="Proteomes" id="UP000199310"/>
    </source>
</evidence>
<proteinExistence type="inferred from homology"/>
<dbReference type="SUPFAM" id="SSF56935">
    <property type="entry name" value="Porins"/>
    <property type="match status" value="1"/>
</dbReference>
<dbReference type="InterPro" id="IPR023996">
    <property type="entry name" value="TonB-dep_OMP_SusC/RagA"/>
</dbReference>
<dbReference type="InterPro" id="IPR037066">
    <property type="entry name" value="Plug_dom_sf"/>
</dbReference>
<keyword evidence="4 7" id="KW-0812">Transmembrane</keyword>
<dbReference type="InterPro" id="IPR008969">
    <property type="entry name" value="CarboxyPept-like_regulatory"/>
</dbReference>
<feature type="chain" id="PRO_5011531862" evidence="8">
    <location>
        <begin position="21"/>
        <end position="1051"/>
    </location>
</feature>
<dbReference type="OrthoDB" id="9768177at2"/>
<dbReference type="Gene3D" id="2.40.170.20">
    <property type="entry name" value="TonB-dependent receptor, beta-barrel domain"/>
    <property type="match status" value="1"/>
</dbReference>
<dbReference type="Pfam" id="PF07715">
    <property type="entry name" value="Plug"/>
    <property type="match status" value="1"/>
</dbReference>
<feature type="domain" description="TonB-dependent receptor plug" evidence="9">
    <location>
        <begin position="115"/>
        <end position="240"/>
    </location>
</feature>
<evidence type="ECO:0000256" key="3">
    <source>
        <dbReference type="ARBA" id="ARBA00022452"/>
    </source>
</evidence>
<sequence length="1051" mass="116282">MHKKLLLLALMGFLCLQVWAQERKISGTVTDDKGGALPGVSVKEVGTNNGAATSPDGQFTLTLKGNSNKLSISFIGFETQTVALSGKTSYTISLKPDAKSLKDVVVIGYQEVRRKTVTAAVSSVKGKEIENLPSPSFDQLLQGRAAGLNVQNFTGEPGVRGSFVVRGNTAISRDASAARTLSSPLFVIDDIPVSMDDAAAFDNTGTNYIAGLNPNDIESIDILKDASAAAIYGSRGANGVVIVKTKRGKLGKPQVNLSTYAGLTQQPKFEKVYGGAEERWFKMDYLKKNLTDEQWHTILPIMLTDSLNPSFNGATDWQDLFYRNGIIQNYDMSVSGATETTNYRISGNYYDEDGTIRGTGFKRYTVSAAMGVKMSSRLNVSSLFRLSRGDRSRGRGVAPGEDVIPLQQGQYLSSLFNIGDIDRKNFTGDLESGRDRNINDDITASLTLNYEISKKLRFASIGSIQSSVNSRDIFRPGELNLAGLSYAQSSKSRYENVNLDNTLSYNTDVVTKDHHLNVLLGNTINNIRNEYTGIGSGALSNDNVKVVQGYDLNYLQYRDVYGNLVSGSDYQSAGMLSFFSRVNYDYKEKYLLSFAYRADASSRFGRNSRWGYFPSVSAGWNISEEPFMAPLKQWVEYFKIRGSYGVTGSLPSQYYLQFNTYSINQGGYGGSVAGTYNGVNAVTPNFKDGVAQDGLTWEQAIQSNIGVDASFFKGRLNVTVDAFNRGTSKMLFNLLLPSTSGYEKVNTNAVDVRNTGMEFTIQGRITPPNSKFQWNSSLILSFIKNQIVALPNGNRDLIVPDNTTQMTYVLTKGRSINEFYLIKNEGVYSSAKDIPFNPYTGEKLTYWNGNHTVQPGDFIWKDQNGDYDVWDWNDKVRAGNPNPACTGGFSNSFSYGPWSLQVYTTFTLKRDIYNKYMSDRLAAITNDYATIAAVDPNSIDSWHKEGDNAKYAEVIPYSTKYYYQFLPFSSAFVDNGSYLRIKYINLAYTFSPKILEHLKLSKLQIYGVCDNVKMFQKSSVPDAEAVDEKGTYTGGGYPIPRKFTLGINVGF</sequence>
<protein>
    <submittedName>
        <fullName evidence="10">TonB-linked outer membrane protein, SusC/RagA family</fullName>
    </submittedName>
</protein>
<organism evidence="10 11">
    <name type="scientific">Chitinophaga arvensicola</name>
    <dbReference type="NCBI Taxonomy" id="29529"/>
    <lineage>
        <taxon>Bacteria</taxon>
        <taxon>Pseudomonadati</taxon>
        <taxon>Bacteroidota</taxon>
        <taxon>Chitinophagia</taxon>
        <taxon>Chitinophagales</taxon>
        <taxon>Chitinophagaceae</taxon>
        <taxon>Chitinophaga</taxon>
    </lineage>
</organism>
<reference evidence="11" key="1">
    <citation type="submission" date="2016-10" db="EMBL/GenBank/DDBJ databases">
        <authorList>
            <person name="Varghese N."/>
            <person name="Submissions S."/>
        </authorList>
    </citation>
    <scope>NUCLEOTIDE SEQUENCE [LARGE SCALE GENOMIC DNA]</scope>
    <source>
        <strain evidence="11">DSM 3695</strain>
    </source>
</reference>
<keyword evidence="11" id="KW-1185">Reference proteome</keyword>
<evidence type="ECO:0000256" key="5">
    <source>
        <dbReference type="ARBA" id="ARBA00023136"/>
    </source>
</evidence>
<keyword evidence="5 7" id="KW-0472">Membrane</keyword>
<dbReference type="NCBIfam" id="TIGR04056">
    <property type="entry name" value="OMP_RagA_SusC"/>
    <property type="match status" value="1"/>
</dbReference>
<dbReference type="InterPro" id="IPR012910">
    <property type="entry name" value="Plug_dom"/>
</dbReference>
<evidence type="ECO:0000259" key="9">
    <source>
        <dbReference type="Pfam" id="PF07715"/>
    </source>
</evidence>
<dbReference type="NCBIfam" id="TIGR04057">
    <property type="entry name" value="SusC_RagA_signa"/>
    <property type="match status" value="1"/>
</dbReference>
<dbReference type="Pfam" id="PF13715">
    <property type="entry name" value="CarbopepD_reg_2"/>
    <property type="match status" value="1"/>
</dbReference>
<dbReference type="InterPro" id="IPR023997">
    <property type="entry name" value="TonB-dep_OMP_SusC/RagA_CS"/>
</dbReference>
<keyword evidence="2 7" id="KW-0813">Transport</keyword>
<dbReference type="SUPFAM" id="SSF49464">
    <property type="entry name" value="Carboxypeptidase regulatory domain-like"/>
    <property type="match status" value="1"/>
</dbReference>
<dbReference type="InterPro" id="IPR039426">
    <property type="entry name" value="TonB-dep_rcpt-like"/>
</dbReference>
<comment type="subcellular location">
    <subcellularLocation>
        <location evidence="1 7">Cell outer membrane</location>
        <topology evidence="1 7">Multi-pass membrane protein</topology>
    </subcellularLocation>
</comment>
<name>A0A1I0RBQ3_9BACT</name>
<accession>A0A1I0RBQ3</accession>
<dbReference type="EMBL" id="FOJG01000001">
    <property type="protein sequence ID" value="SEW38257.1"/>
    <property type="molecule type" value="Genomic_DNA"/>
</dbReference>
<evidence type="ECO:0000256" key="1">
    <source>
        <dbReference type="ARBA" id="ARBA00004571"/>
    </source>
</evidence>
<evidence type="ECO:0000256" key="7">
    <source>
        <dbReference type="PROSITE-ProRule" id="PRU01360"/>
    </source>
</evidence>
<dbReference type="AlphaFoldDB" id="A0A1I0RBQ3"/>
<evidence type="ECO:0000256" key="2">
    <source>
        <dbReference type="ARBA" id="ARBA00022448"/>
    </source>
</evidence>
<dbReference type="RefSeq" id="WP_089895277.1">
    <property type="nucleotide sequence ID" value="NZ_FOJG01000001.1"/>
</dbReference>